<dbReference type="PANTHER" id="PTHR13504:SF38">
    <property type="entry name" value="FIDO DOMAIN-CONTAINING PROTEIN"/>
    <property type="match status" value="1"/>
</dbReference>
<dbReference type="InterPro" id="IPR036597">
    <property type="entry name" value="Fido-like_dom_sf"/>
</dbReference>
<reference evidence="2" key="1">
    <citation type="submission" date="2013-08" db="EMBL/GenBank/DDBJ databases">
        <authorList>
            <person name="Mendez C."/>
            <person name="Richter M."/>
            <person name="Ferrer M."/>
            <person name="Sanchez J."/>
        </authorList>
    </citation>
    <scope>NUCLEOTIDE SEQUENCE</scope>
</reference>
<dbReference type="Gene3D" id="1.10.3290.10">
    <property type="entry name" value="Fido-like domain"/>
    <property type="match status" value="1"/>
</dbReference>
<dbReference type="SUPFAM" id="SSF140931">
    <property type="entry name" value="Fic-like"/>
    <property type="match status" value="1"/>
</dbReference>
<sequence>MRSVLAHKLDLRQTAMPKLLPDDLLERVTNALTAAPRGLSLAELQGALKDIVSRRSLQRRLDVWVRSGAIKAEGIRRGRRYLPAGNNAAPTVAADVGRPASASEPEAVTSSVAISAAGQQVQALVHRPIADRAPIGYQRDFLERYVPNETEYLPENLKTHLRALGHTPDEHRPAGTFARDILNRLLIDLSWASSRLEGNTYSLLDTRELIEHGKAAPGKDAKETQMILNHKAAIELLVESAEEIGVNRYTITNLHALLADNLLEDSRNAGRLRTTSVAIGGTTYLPTAIPQLIEELFTLFLGKAAAIRDPFEQSFFLMAQFPYLQPFIDVNKRTSRLAANIPLIKENLVPLSFVDVPDKLYIDGLIGVYELNRVELLRDVYLWAYERSVRRYKTVRDSLPEPDAFRLKYRSEIADVVRHTVRRKIRPTDAALARLA</sequence>
<protein>
    <submittedName>
        <fullName evidence="2">Fic (Filamentation induced by cAMP) protein</fullName>
    </submittedName>
</protein>
<feature type="domain" description="Fido" evidence="1">
    <location>
        <begin position="246"/>
        <end position="386"/>
    </location>
</feature>
<dbReference type="EMBL" id="AUZX01015794">
    <property type="protein sequence ID" value="EQD28065.1"/>
    <property type="molecule type" value="Genomic_DNA"/>
</dbReference>
<dbReference type="AlphaFoldDB" id="T0ZE19"/>
<proteinExistence type="predicted"/>
<comment type="caution">
    <text evidence="2">The sequence shown here is derived from an EMBL/GenBank/DDBJ whole genome shotgun (WGS) entry which is preliminary data.</text>
</comment>
<feature type="non-terminal residue" evidence="2">
    <location>
        <position position="436"/>
    </location>
</feature>
<name>T0ZE19_9ZZZZ</name>
<organism evidence="2">
    <name type="scientific">mine drainage metagenome</name>
    <dbReference type="NCBI Taxonomy" id="410659"/>
    <lineage>
        <taxon>unclassified sequences</taxon>
        <taxon>metagenomes</taxon>
        <taxon>ecological metagenomes</taxon>
    </lineage>
</organism>
<evidence type="ECO:0000313" key="2">
    <source>
        <dbReference type="EMBL" id="EQD28065.1"/>
    </source>
</evidence>
<reference evidence="2" key="2">
    <citation type="journal article" date="2014" name="ISME J.">
        <title>Microbial stratification in low pH oxic and suboxic macroscopic growths along an acid mine drainage.</title>
        <authorList>
            <person name="Mendez-Garcia C."/>
            <person name="Mesa V."/>
            <person name="Sprenger R.R."/>
            <person name="Richter M."/>
            <person name="Diez M.S."/>
            <person name="Solano J."/>
            <person name="Bargiela R."/>
            <person name="Golyshina O.V."/>
            <person name="Manteca A."/>
            <person name="Ramos J.L."/>
            <person name="Gallego J.R."/>
            <person name="Llorente I."/>
            <person name="Martins Dos Santos V.A."/>
            <person name="Jensen O.N."/>
            <person name="Pelaez A.I."/>
            <person name="Sanchez J."/>
            <person name="Ferrer M."/>
        </authorList>
    </citation>
    <scope>NUCLEOTIDE SEQUENCE</scope>
</reference>
<dbReference type="InterPro" id="IPR003812">
    <property type="entry name" value="Fido"/>
</dbReference>
<gene>
    <name evidence="2" type="ORF">B1A_21366</name>
</gene>
<dbReference type="Pfam" id="PF02661">
    <property type="entry name" value="Fic"/>
    <property type="match status" value="1"/>
</dbReference>
<evidence type="ECO:0000259" key="1">
    <source>
        <dbReference type="PROSITE" id="PS51459"/>
    </source>
</evidence>
<dbReference type="InterPro" id="IPR040198">
    <property type="entry name" value="Fido_containing"/>
</dbReference>
<dbReference type="PANTHER" id="PTHR13504">
    <property type="entry name" value="FIDO DOMAIN-CONTAINING PROTEIN DDB_G0283145"/>
    <property type="match status" value="1"/>
</dbReference>
<accession>T0ZE19</accession>
<dbReference type="PROSITE" id="PS51459">
    <property type="entry name" value="FIDO"/>
    <property type="match status" value="1"/>
</dbReference>